<keyword evidence="2" id="KW-1185">Reference proteome</keyword>
<evidence type="ECO:0000313" key="3">
    <source>
        <dbReference type="RefSeq" id="XP_008468751.1"/>
    </source>
</evidence>
<dbReference type="RefSeq" id="XP_008468751.1">
    <property type="nucleotide sequence ID" value="XM_008470529.3"/>
</dbReference>
<dbReference type="GeneID" id="103506142"/>
<feature type="region of interest" description="Disordered" evidence="1">
    <location>
        <begin position="137"/>
        <end position="159"/>
    </location>
</feature>
<accession>A0A1S3CVM8</accession>
<sequence>MKFLENSITQRLQRITPEEMGEMISEDVPFCFVCDHPICGSYFNLSQCVTEQSHTKMSTKLAQMVGEEYLVVIEEPDVICRSCWSILNTMDRLESQLANLGNTILNFLEDKYALQPGEIFQNIPPLQIIFKKESTKQGDEINKQNDNSKDGEEEESEFKPMHCPECNYVTQFNAYMVFHMREHNRLKNPTPIETTEEETNQASCKKTSRGRKLKQVGEGGSKKRNKSLLSEEEMTNVQVDGIHSTGDMDNGTEFAFIATDNNQMGDQLSEEMLNKVNSLVQSAGGGELEEETGEPFTVQMNAVPGECLTQGLEDSSGIRVFQHELLEVEGEPNVFCMLDSKTGRVVKRLKKIEDGSFERMDMLESDSHAVMHQLDDGTLAMVSLTGLQEDTGDLSLM</sequence>
<organism evidence="2 3">
    <name type="scientific">Diaphorina citri</name>
    <name type="common">Asian citrus psyllid</name>
    <dbReference type="NCBI Taxonomy" id="121845"/>
    <lineage>
        <taxon>Eukaryota</taxon>
        <taxon>Metazoa</taxon>
        <taxon>Ecdysozoa</taxon>
        <taxon>Arthropoda</taxon>
        <taxon>Hexapoda</taxon>
        <taxon>Insecta</taxon>
        <taxon>Pterygota</taxon>
        <taxon>Neoptera</taxon>
        <taxon>Paraneoptera</taxon>
        <taxon>Hemiptera</taxon>
        <taxon>Sternorrhyncha</taxon>
        <taxon>Psylloidea</taxon>
        <taxon>Psyllidae</taxon>
        <taxon>Diaphorininae</taxon>
        <taxon>Diaphorina</taxon>
    </lineage>
</organism>
<dbReference type="AlphaFoldDB" id="A0A1S3CVM8"/>
<feature type="compositionally biased region" description="Basic and acidic residues" evidence="1">
    <location>
        <begin position="137"/>
        <end position="150"/>
    </location>
</feature>
<name>A0A1S3CVM8_DIACI</name>
<reference evidence="3" key="1">
    <citation type="submission" date="2025-08" db="UniProtKB">
        <authorList>
            <consortium name="RefSeq"/>
        </authorList>
    </citation>
    <scope>IDENTIFICATION</scope>
</reference>
<proteinExistence type="predicted"/>
<dbReference type="STRING" id="121845.A0A1S3CVM8"/>
<feature type="region of interest" description="Disordered" evidence="1">
    <location>
        <begin position="188"/>
        <end position="232"/>
    </location>
</feature>
<dbReference type="KEGG" id="dci:103506142"/>
<evidence type="ECO:0000256" key="1">
    <source>
        <dbReference type="SAM" id="MobiDB-lite"/>
    </source>
</evidence>
<protein>
    <submittedName>
        <fullName evidence="3">Uncharacterized protein LOC103506142</fullName>
    </submittedName>
</protein>
<evidence type="ECO:0000313" key="2">
    <source>
        <dbReference type="Proteomes" id="UP000079169"/>
    </source>
</evidence>
<dbReference type="Proteomes" id="UP000079169">
    <property type="component" value="Unplaced"/>
</dbReference>
<gene>
    <name evidence="3" type="primary">LOC103506142</name>
</gene>
<dbReference type="PaxDb" id="121845-A0A1S3CVM8"/>